<feature type="compositionally biased region" description="Polar residues" evidence="1">
    <location>
        <begin position="20"/>
        <end position="33"/>
    </location>
</feature>
<accession>A0AAD7SKC9</accession>
<feature type="region of interest" description="Disordered" evidence="1">
    <location>
        <begin position="1"/>
        <end position="41"/>
    </location>
</feature>
<evidence type="ECO:0000313" key="2">
    <source>
        <dbReference type="EMBL" id="KAJ8403657.1"/>
    </source>
</evidence>
<sequence length="103" mass="11444">MAPRLHVSEPVQALPALSAASRQRTVSPHRNQTLPPPSPPYYRGMAIVRPRHSAIFSQAFQQFSREQDRRLLTERPAMPYAPPTAAWPSTVYTTSTGCLCNGN</sequence>
<evidence type="ECO:0000313" key="3">
    <source>
        <dbReference type="Proteomes" id="UP001221898"/>
    </source>
</evidence>
<evidence type="ECO:0000256" key="1">
    <source>
        <dbReference type="SAM" id="MobiDB-lite"/>
    </source>
</evidence>
<keyword evidence="3" id="KW-1185">Reference proteome</keyword>
<dbReference type="AlphaFoldDB" id="A0AAD7SKC9"/>
<dbReference type="EMBL" id="JAINUG010000057">
    <property type="protein sequence ID" value="KAJ8403657.1"/>
    <property type="molecule type" value="Genomic_DNA"/>
</dbReference>
<proteinExistence type="predicted"/>
<comment type="caution">
    <text evidence="2">The sequence shown here is derived from an EMBL/GenBank/DDBJ whole genome shotgun (WGS) entry which is preliminary data.</text>
</comment>
<name>A0AAD7SKC9_9TELE</name>
<organism evidence="2 3">
    <name type="scientific">Aldrovandia affinis</name>
    <dbReference type="NCBI Taxonomy" id="143900"/>
    <lineage>
        <taxon>Eukaryota</taxon>
        <taxon>Metazoa</taxon>
        <taxon>Chordata</taxon>
        <taxon>Craniata</taxon>
        <taxon>Vertebrata</taxon>
        <taxon>Euteleostomi</taxon>
        <taxon>Actinopterygii</taxon>
        <taxon>Neopterygii</taxon>
        <taxon>Teleostei</taxon>
        <taxon>Notacanthiformes</taxon>
        <taxon>Halosauridae</taxon>
        <taxon>Aldrovandia</taxon>
    </lineage>
</organism>
<protein>
    <submittedName>
        <fullName evidence="2">Uncharacterized protein</fullName>
    </submittedName>
</protein>
<gene>
    <name evidence="2" type="ORF">AAFF_G00349830</name>
</gene>
<reference evidence="2" key="1">
    <citation type="journal article" date="2023" name="Science">
        <title>Genome structures resolve the early diversification of teleost fishes.</title>
        <authorList>
            <person name="Parey E."/>
            <person name="Louis A."/>
            <person name="Montfort J."/>
            <person name="Bouchez O."/>
            <person name="Roques C."/>
            <person name="Iampietro C."/>
            <person name="Lluch J."/>
            <person name="Castinel A."/>
            <person name="Donnadieu C."/>
            <person name="Desvignes T."/>
            <person name="Floi Bucao C."/>
            <person name="Jouanno E."/>
            <person name="Wen M."/>
            <person name="Mejri S."/>
            <person name="Dirks R."/>
            <person name="Jansen H."/>
            <person name="Henkel C."/>
            <person name="Chen W.J."/>
            <person name="Zahm M."/>
            <person name="Cabau C."/>
            <person name="Klopp C."/>
            <person name="Thompson A.W."/>
            <person name="Robinson-Rechavi M."/>
            <person name="Braasch I."/>
            <person name="Lecointre G."/>
            <person name="Bobe J."/>
            <person name="Postlethwait J.H."/>
            <person name="Berthelot C."/>
            <person name="Roest Crollius H."/>
            <person name="Guiguen Y."/>
        </authorList>
    </citation>
    <scope>NUCLEOTIDE SEQUENCE</scope>
    <source>
        <strain evidence="2">NC1722</strain>
    </source>
</reference>
<dbReference type="Proteomes" id="UP001221898">
    <property type="component" value="Unassembled WGS sequence"/>
</dbReference>